<comment type="catalytic activity">
    <reaction evidence="8">
        <text>L-seryl-[protein] + ATP = 3-O-(5'-adenylyl)-L-seryl-[protein] + diphosphate</text>
        <dbReference type="Rhea" id="RHEA:58120"/>
        <dbReference type="Rhea" id="RHEA-COMP:9863"/>
        <dbReference type="Rhea" id="RHEA-COMP:15073"/>
        <dbReference type="ChEBI" id="CHEBI:29999"/>
        <dbReference type="ChEBI" id="CHEBI:30616"/>
        <dbReference type="ChEBI" id="CHEBI:33019"/>
        <dbReference type="ChEBI" id="CHEBI:142516"/>
        <dbReference type="EC" id="2.7.7.108"/>
    </reaction>
</comment>
<name>A0A3E0TVB6_9GAMM</name>
<keyword evidence="7 8" id="KW-0460">Magnesium</keyword>
<evidence type="ECO:0000256" key="5">
    <source>
        <dbReference type="ARBA" id="ARBA00022741"/>
    </source>
</evidence>
<feature type="binding site" evidence="8">
    <location>
        <position position="90"/>
    </location>
    <ligand>
        <name>ATP</name>
        <dbReference type="ChEBI" id="CHEBI:30616"/>
    </ligand>
</feature>
<evidence type="ECO:0000256" key="6">
    <source>
        <dbReference type="ARBA" id="ARBA00022840"/>
    </source>
</evidence>
<feature type="binding site" evidence="8">
    <location>
        <position position="183"/>
    </location>
    <ligand>
        <name>ATP</name>
        <dbReference type="ChEBI" id="CHEBI:30616"/>
    </ligand>
</feature>
<evidence type="ECO:0000256" key="8">
    <source>
        <dbReference type="HAMAP-Rule" id="MF_00692"/>
    </source>
</evidence>
<dbReference type="OrthoDB" id="9776281at2"/>
<dbReference type="PANTHER" id="PTHR32057:SF14">
    <property type="entry name" value="PROTEIN ADENYLYLTRANSFERASE SELO, MITOCHONDRIAL"/>
    <property type="match status" value="1"/>
</dbReference>
<comment type="catalytic activity">
    <reaction evidence="8">
        <text>L-seryl-[protein] + UTP = O-(5'-uridylyl)-L-seryl-[protein] + diphosphate</text>
        <dbReference type="Rhea" id="RHEA:64604"/>
        <dbReference type="Rhea" id="RHEA-COMP:9863"/>
        <dbReference type="Rhea" id="RHEA-COMP:16635"/>
        <dbReference type="ChEBI" id="CHEBI:29999"/>
        <dbReference type="ChEBI" id="CHEBI:33019"/>
        <dbReference type="ChEBI" id="CHEBI:46398"/>
        <dbReference type="ChEBI" id="CHEBI:156051"/>
    </reaction>
</comment>
<evidence type="ECO:0000256" key="4">
    <source>
        <dbReference type="ARBA" id="ARBA00022723"/>
    </source>
</evidence>
<comment type="catalytic activity">
    <reaction evidence="8">
        <text>L-tyrosyl-[protein] + ATP = O-(5'-adenylyl)-L-tyrosyl-[protein] + diphosphate</text>
        <dbReference type="Rhea" id="RHEA:54288"/>
        <dbReference type="Rhea" id="RHEA-COMP:10136"/>
        <dbReference type="Rhea" id="RHEA-COMP:13846"/>
        <dbReference type="ChEBI" id="CHEBI:30616"/>
        <dbReference type="ChEBI" id="CHEBI:33019"/>
        <dbReference type="ChEBI" id="CHEBI:46858"/>
        <dbReference type="ChEBI" id="CHEBI:83624"/>
        <dbReference type="EC" id="2.7.7.108"/>
    </reaction>
</comment>
<organism evidence="10 11">
    <name type="scientific">Thalassotalea euphylliae</name>
    <dbReference type="NCBI Taxonomy" id="1655234"/>
    <lineage>
        <taxon>Bacteria</taxon>
        <taxon>Pseudomonadati</taxon>
        <taxon>Pseudomonadota</taxon>
        <taxon>Gammaproteobacteria</taxon>
        <taxon>Alteromonadales</taxon>
        <taxon>Colwelliaceae</taxon>
        <taxon>Thalassotalea</taxon>
    </lineage>
</organism>
<feature type="binding site" evidence="8">
    <location>
        <position position="262"/>
    </location>
    <ligand>
        <name>Mg(2+)</name>
        <dbReference type="ChEBI" id="CHEBI:18420"/>
    </ligand>
</feature>
<dbReference type="RefSeq" id="WP_116009647.1">
    <property type="nucleotide sequence ID" value="NZ_QUOU01000001.1"/>
</dbReference>
<feature type="binding site" evidence="8">
    <location>
        <position position="126"/>
    </location>
    <ligand>
        <name>ATP</name>
        <dbReference type="ChEBI" id="CHEBI:30616"/>
    </ligand>
</feature>
<keyword evidence="3 8" id="KW-0548">Nucleotidyltransferase</keyword>
<gene>
    <name evidence="8" type="primary">ydiU</name>
    <name evidence="8" type="synonym">selO</name>
    <name evidence="10" type="ORF">DXX93_19965</name>
</gene>
<protein>
    <recommendedName>
        <fullName evidence="8">Protein nucleotidyltransferase YdiU</fullName>
        <ecNumber evidence="8">2.7.7.-</ecNumber>
    </recommendedName>
    <alternativeName>
        <fullName evidence="8">Protein adenylyltransferase YdiU</fullName>
        <ecNumber evidence="8">2.7.7.108</ecNumber>
    </alternativeName>
    <alternativeName>
        <fullName evidence="8">Protein uridylyltransferase YdiU</fullName>
        <ecNumber evidence="8">2.7.7.-</ecNumber>
    </alternativeName>
</protein>
<dbReference type="PANTHER" id="PTHR32057">
    <property type="entry name" value="PROTEIN ADENYLYLTRANSFERASE SELO, MITOCHONDRIAL"/>
    <property type="match status" value="1"/>
</dbReference>
<evidence type="ECO:0000256" key="7">
    <source>
        <dbReference type="ARBA" id="ARBA00022842"/>
    </source>
</evidence>
<dbReference type="EC" id="2.7.7.108" evidence="8"/>
<proteinExistence type="inferred from homology"/>
<dbReference type="EMBL" id="QUOU01000001">
    <property type="protein sequence ID" value="REL28616.1"/>
    <property type="molecule type" value="Genomic_DNA"/>
</dbReference>
<dbReference type="GO" id="GO:0070733">
    <property type="term" value="F:AMPylase activity"/>
    <property type="evidence" value="ECO:0007669"/>
    <property type="project" value="UniProtKB-EC"/>
</dbReference>
<keyword evidence="8" id="KW-0464">Manganese</keyword>
<dbReference type="Pfam" id="PF02696">
    <property type="entry name" value="SelO"/>
    <property type="match status" value="1"/>
</dbReference>
<evidence type="ECO:0000256" key="9">
    <source>
        <dbReference type="SAM" id="MobiDB-lite"/>
    </source>
</evidence>
<dbReference type="EC" id="2.7.7.-" evidence="8"/>
<dbReference type="Proteomes" id="UP000256478">
    <property type="component" value="Unassembled WGS sequence"/>
</dbReference>
<evidence type="ECO:0000313" key="11">
    <source>
        <dbReference type="Proteomes" id="UP000256478"/>
    </source>
</evidence>
<comment type="caution">
    <text evidence="10">The sequence shown here is derived from an EMBL/GenBank/DDBJ whole genome shotgun (WGS) entry which is preliminary data.</text>
</comment>
<evidence type="ECO:0000313" key="10">
    <source>
        <dbReference type="EMBL" id="REL28616.1"/>
    </source>
</evidence>
<dbReference type="GO" id="GO:0000287">
    <property type="term" value="F:magnesium ion binding"/>
    <property type="evidence" value="ECO:0007669"/>
    <property type="project" value="UniProtKB-UniRule"/>
</dbReference>
<evidence type="ECO:0000256" key="2">
    <source>
        <dbReference type="ARBA" id="ARBA00022679"/>
    </source>
</evidence>
<feature type="binding site" evidence="8">
    <location>
        <position position="92"/>
    </location>
    <ligand>
        <name>ATP</name>
        <dbReference type="ChEBI" id="CHEBI:30616"/>
    </ligand>
</feature>
<comment type="catalytic activity">
    <reaction evidence="8">
        <text>L-threonyl-[protein] + ATP = 3-O-(5'-adenylyl)-L-threonyl-[protein] + diphosphate</text>
        <dbReference type="Rhea" id="RHEA:54292"/>
        <dbReference type="Rhea" id="RHEA-COMP:11060"/>
        <dbReference type="Rhea" id="RHEA-COMP:13847"/>
        <dbReference type="ChEBI" id="CHEBI:30013"/>
        <dbReference type="ChEBI" id="CHEBI:30616"/>
        <dbReference type="ChEBI" id="CHEBI:33019"/>
        <dbReference type="ChEBI" id="CHEBI:138113"/>
        <dbReference type="EC" id="2.7.7.108"/>
    </reaction>
</comment>
<comment type="catalytic activity">
    <reaction evidence="8">
        <text>L-histidyl-[protein] + UTP = N(tele)-(5'-uridylyl)-L-histidyl-[protein] + diphosphate</text>
        <dbReference type="Rhea" id="RHEA:83891"/>
        <dbReference type="Rhea" id="RHEA-COMP:9745"/>
        <dbReference type="Rhea" id="RHEA-COMP:20239"/>
        <dbReference type="ChEBI" id="CHEBI:29979"/>
        <dbReference type="ChEBI" id="CHEBI:33019"/>
        <dbReference type="ChEBI" id="CHEBI:46398"/>
        <dbReference type="ChEBI" id="CHEBI:233474"/>
    </reaction>
</comment>
<dbReference type="InterPro" id="IPR003846">
    <property type="entry name" value="SelO"/>
</dbReference>
<keyword evidence="5 8" id="KW-0547">Nucleotide-binding</keyword>
<dbReference type="NCBIfam" id="NF000658">
    <property type="entry name" value="PRK00029.1"/>
    <property type="match status" value="1"/>
</dbReference>
<feature type="binding site" evidence="8">
    <location>
        <position position="125"/>
    </location>
    <ligand>
        <name>ATP</name>
        <dbReference type="ChEBI" id="CHEBI:30616"/>
    </ligand>
</feature>
<evidence type="ECO:0000256" key="3">
    <source>
        <dbReference type="ARBA" id="ARBA00022695"/>
    </source>
</evidence>
<accession>A0A3E0TVB6</accession>
<feature type="active site" description="Proton acceptor" evidence="8">
    <location>
        <position position="252"/>
    </location>
</feature>
<feature type="binding site" evidence="8">
    <location>
        <position position="113"/>
    </location>
    <ligand>
        <name>ATP</name>
        <dbReference type="ChEBI" id="CHEBI:30616"/>
    </ligand>
</feature>
<feature type="region of interest" description="Disordered" evidence="9">
    <location>
        <begin position="466"/>
        <end position="490"/>
    </location>
</feature>
<reference evidence="10 11" key="1">
    <citation type="submission" date="2018-08" db="EMBL/GenBank/DDBJ databases">
        <title>Thalassotalea euphylliae genome.</title>
        <authorList>
            <person name="Summers S."/>
            <person name="Rice S.A."/>
            <person name="Freckelton M.L."/>
            <person name="Nedved B.T."/>
            <person name="Hadfield M.G."/>
        </authorList>
    </citation>
    <scope>NUCLEOTIDE SEQUENCE [LARGE SCALE GENOMIC DNA]</scope>
    <source>
        <strain evidence="10 11">H1</strain>
    </source>
</reference>
<feature type="binding site" evidence="8">
    <location>
        <position position="262"/>
    </location>
    <ligand>
        <name>ATP</name>
        <dbReference type="ChEBI" id="CHEBI:30616"/>
    </ligand>
</feature>
<feature type="binding site" evidence="8">
    <location>
        <position position="176"/>
    </location>
    <ligand>
        <name>ATP</name>
        <dbReference type="ChEBI" id="CHEBI:30616"/>
    </ligand>
</feature>
<feature type="compositionally biased region" description="Basic and acidic residues" evidence="9">
    <location>
        <begin position="480"/>
        <end position="490"/>
    </location>
</feature>
<dbReference type="GO" id="GO:0005524">
    <property type="term" value="F:ATP binding"/>
    <property type="evidence" value="ECO:0007669"/>
    <property type="project" value="UniProtKB-UniRule"/>
</dbReference>
<dbReference type="GO" id="GO:0030145">
    <property type="term" value="F:manganese ion binding"/>
    <property type="evidence" value="ECO:0007669"/>
    <property type="project" value="UniProtKB-UniRule"/>
</dbReference>
<keyword evidence="2 8" id="KW-0808">Transferase</keyword>
<comment type="similarity">
    <text evidence="1 8">Belongs to the SELO family.</text>
</comment>
<evidence type="ECO:0000256" key="1">
    <source>
        <dbReference type="ARBA" id="ARBA00009747"/>
    </source>
</evidence>
<comment type="cofactor">
    <cofactor evidence="8">
        <name>Mg(2+)</name>
        <dbReference type="ChEBI" id="CHEBI:18420"/>
    </cofactor>
    <cofactor evidence="8">
        <name>Mn(2+)</name>
        <dbReference type="ChEBI" id="CHEBI:29035"/>
    </cofactor>
</comment>
<keyword evidence="4 8" id="KW-0479">Metal-binding</keyword>
<dbReference type="HAMAP" id="MF_00692">
    <property type="entry name" value="SelO"/>
    <property type="match status" value="1"/>
</dbReference>
<comment type="catalytic activity">
    <reaction evidence="8">
        <text>L-tyrosyl-[protein] + UTP = O-(5'-uridylyl)-L-tyrosyl-[protein] + diphosphate</text>
        <dbReference type="Rhea" id="RHEA:83887"/>
        <dbReference type="Rhea" id="RHEA-COMP:10136"/>
        <dbReference type="Rhea" id="RHEA-COMP:20238"/>
        <dbReference type="ChEBI" id="CHEBI:33019"/>
        <dbReference type="ChEBI" id="CHEBI:46398"/>
        <dbReference type="ChEBI" id="CHEBI:46858"/>
        <dbReference type="ChEBI" id="CHEBI:90602"/>
    </reaction>
</comment>
<sequence length="490" mass="55707">MSEPIAFNFDNRLIKHLPFIYRPVSPTPLVNSHLVATSDAMLAELGIAKDDLHQTNFVDVFAGKVLPKGGYFHAQVYSGHQFGQYVPQLGDGRAISLGEIVAQSGQRLDVQLKGAGETPFSRMGDGRAVLRSCIREFLASEAMAALDIPTTRALCIIGSEHDVYRERVEKGAIMTRTSPSYLRFGHFEYWFHRGKKDELNQLADFCLAEYFPECLTEENPHKAMLAAIVQATAMLIAKWQVHGFAHGVMNTDNMSILGLTIDYGPFGFLDDYQPSFICNHSDHTGRYAFDQQPSIGLWNLNALAITFSDWLSTEEIRAALSQYEPIFVQHYISLMQRKLGLVTWQDEDQVLLGEWLTLLAKQKADYTVSFRQLNQVFIDDSDNQHCQDLLAHFSDKQVVVEWLKKYRQRLADDDMTDNARQQIQNQHNAKFILRNYLAQQAIRQAEQGDYSEIERLQDILQSPFEEQADAEQYAQPAPEWGKHLDISCSS</sequence>
<comment type="function">
    <text evidence="8">Nucleotidyltransferase involved in the post-translational modification of proteins. It can catalyze the addition of adenosine monophosphate (AMP) or uridine monophosphate (UMP) to a protein, resulting in modifications known as AMPylation and UMPylation.</text>
</comment>
<feature type="binding site" evidence="8">
    <location>
        <position position="93"/>
    </location>
    <ligand>
        <name>ATP</name>
        <dbReference type="ChEBI" id="CHEBI:30616"/>
    </ligand>
</feature>
<feature type="binding site" evidence="8">
    <location>
        <position position="253"/>
    </location>
    <ligand>
        <name>Mg(2+)</name>
        <dbReference type="ChEBI" id="CHEBI:18420"/>
    </ligand>
</feature>
<dbReference type="AlphaFoldDB" id="A0A3E0TVB6"/>
<keyword evidence="6 8" id="KW-0067">ATP-binding</keyword>